<keyword evidence="3" id="KW-1185">Reference proteome</keyword>
<dbReference type="EMBL" id="JARPOI010000001">
    <property type="protein sequence ID" value="KAJ9190308.1"/>
    <property type="molecule type" value="Genomic_DNA"/>
</dbReference>
<dbReference type="InterPro" id="IPR026960">
    <property type="entry name" value="RVT-Znf"/>
</dbReference>
<sequence>MVSSIPVPPKVRNFIWRACTNSLATRVNLYARGSASSPLCPLCHQTAESVEHLIFLCPYAATTWFGSRLGFSPNANGFESLWLCLQYLQKMANHPDQMELRLAYLLSWYIWKARNKAVFEHIDPEPEKTFKRAQNEVEELCSITVPQRHSLAMPQTIH</sequence>
<proteinExistence type="predicted"/>
<dbReference type="Pfam" id="PF13966">
    <property type="entry name" value="zf-RVT"/>
    <property type="match status" value="1"/>
</dbReference>
<name>A0ABQ9NDE5_HEVBR</name>
<protein>
    <recommendedName>
        <fullName evidence="1">Reverse transcriptase zinc-binding domain-containing protein</fullName>
    </recommendedName>
</protein>
<evidence type="ECO:0000313" key="3">
    <source>
        <dbReference type="Proteomes" id="UP001174677"/>
    </source>
</evidence>
<comment type="caution">
    <text evidence="2">The sequence shown here is derived from an EMBL/GenBank/DDBJ whole genome shotgun (WGS) entry which is preliminary data.</text>
</comment>
<evidence type="ECO:0000313" key="2">
    <source>
        <dbReference type="EMBL" id="KAJ9190308.1"/>
    </source>
</evidence>
<organism evidence="2 3">
    <name type="scientific">Hevea brasiliensis</name>
    <name type="common">Para rubber tree</name>
    <name type="synonym">Siphonia brasiliensis</name>
    <dbReference type="NCBI Taxonomy" id="3981"/>
    <lineage>
        <taxon>Eukaryota</taxon>
        <taxon>Viridiplantae</taxon>
        <taxon>Streptophyta</taxon>
        <taxon>Embryophyta</taxon>
        <taxon>Tracheophyta</taxon>
        <taxon>Spermatophyta</taxon>
        <taxon>Magnoliopsida</taxon>
        <taxon>eudicotyledons</taxon>
        <taxon>Gunneridae</taxon>
        <taxon>Pentapetalae</taxon>
        <taxon>rosids</taxon>
        <taxon>fabids</taxon>
        <taxon>Malpighiales</taxon>
        <taxon>Euphorbiaceae</taxon>
        <taxon>Crotonoideae</taxon>
        <taxon>Micrandreae</taxon>
        <taxon>Hevea</taxon>
    </lineage>
</organism>
<dbReference type="Proteomes" id="UP001174677">
    <property type="component" value="Chromosome 1"/>
</dbReference>
<reference evidence="2" key="1">
    <citation type="journal article" date="2023" name="Plant Biotechnol. J.">
        <title>Chromosome-level wild Hevea brasiliensis genome provides new tools for genomic-assisted breeding and valuable loci to elevate rubber yield.</title>
        <authorList>
            <person name="Cheng H."/>
            <person name="Song X."/>
            <person name="Hu Y."/>
            <person name="Wu T."/>
            <person name="Yang Q."/>
            <person name="An Z."/>
            <person name="Feng S."/>
            <person name="Deng Z."/>
            <person name="Wu W."/>
            <person name="Zeng X."/>
            <person name="Tu M."/>
            <person name="Wang X."/>
            <person name="Huang H."/>
        </authorList>
    </citation>
    <scope>NUCLEOTIDE SEQUENCE</scope>
    <source>
        <strain evidence="2">MT/VB/25A 57/8</strain>
    </source>
</reference>
<accession>A0ABQ9NDE5</accession>
<feature type="domain" description="Reverse transcriptase zinc-binding" evidence="1">
    <location>
        <begin position="7"/>
        <end position="64"/>
    </location>
</feature>
<gene>
    <name evidence="2" type="ORF">P3X46_001524</name>
</gene>
<evidence type="ECO:0000259" key="1">
    <source>
        <dbReference type="Pfam" id="PF13966"/>
    </source>
</evidence>